<dbReference type="InterPro" id="IPR013786">
    <property type="entry name" value="AcylCoA_DH/ox_N"/>
</dbReference>
<dbReference type="PANTHER" id="PTHR43292">
    <property type="entry name" value="ACYL-COA DEHYDROGENASE"/>
    <property type="match status" value="1"/>
</dbReference>
<keyword evidence="3" id="KW-0285">Flavoprotein</keyword>
<name>A0A381THJ1_9ZZZZ</name>
<feature type="domain" description="Acyl-CoA dehydrogenase/oxidase N-terminal" evidence="8">
    <location>
        <begin position="3"/>
        <end position="103"/>
    </location>
</feature>
<sequence>VFDFLDEHLTEEVHQEEWETGAGHNVAFHKALGERGWILPTWPEENGGAGLGSLEAAILERELAVRYAPTITKGTTTLVLSAVVRSGGDDLKEEVLPGVASGDICFCLGYTEPDVGSDLAAVKTRAIRDGDEWIVDGQKMFTTGAQNCQYAFLVTRTNPDVAKHKGITMFLCPLDGVEIQAVHTLGGERTNMVFFDSHRIDDRYRLGEVDKGWEILMGPLNAEHGMGDGDRPELEQRGGMYGGANVEALRVAIEWAHELESDGGCPADDPSTRRRLARVALDLEAMSCAPGPMGRIISSEYFIRDAADLIDLVGARGLLERGEHGSVGNGWLEYCHRFAQGTATYGGTTEVHRNIVAERMLGLPRSSR</sequence>
<dbReference type="InterPro" id="IPR036250">
    <property type="entry name" value="AcylCo_DH-like_C"/>
</dbReference>
<dbReference type="Pfam" id="PF02771">
    <property type="entry name" value="Acyl-CoA_dh_N"/>
    <property type="match status" value="1"/>
</dbReference>
<dbReference type="InterPro" id="IPR046373">
    <property type="entry name" value="Acyl-CoA_Oxase/DH_mid-dom_sf"/>
</dbReference>
<evidence type="ECO:0000313" key="9">
    <source>
        <dbReference type="EMBL" id="SVA15279.1"/>
    </source>
</evidence>
<dbReference type="Gene3D" id="1.20.140.10">
    <property type="entry name" value="Butyryl-CoA Dehydrogenase, subunit A, domain 3"/>
    <property type="match status" value="1"/>
</dbReference>
<dbReference type="GO" id="GO:0050660">
    <property type="term" value="F:flavin adenine dinucleotide binding"/>
    <property type="evidence" value="ECO:0007669"/>
    <property type="project" value="InterPro"/>
</dbReference>
<keyword evidence="4" id="KW-0274">FAD</keyword>
<evidence type="ECO:0000259" key="6">
    <source>
        <dbReference type="Pfam" id="PF00441"/>
    </source>
</evidence>
<evidence type="ECO:0000259" key="7">
    <source>
        <dbReference type="Pfam" id="PF02770"/>
    </source>
</evidence>
<comment type="cofactor">
    <cofactor evidence="1">
        <name>FAD</name>
        <dbReference type="ChEBI" id="CHEBI:57692"/>
    </cofactor>
</comment>
<dbReference type="InterPro" id="IPR009075">
    <property type="entry name" value="AcylCo_DH/oxidase_C"/>
</dbReference>
<dbReference type="InterPro" id="IPR009100">
    <property type="entry name" value="AcylCoA_DH/oxidase_NM_dom_sf"/>
</dbReference>
<protein>
    <recommendedName>
        <fullName evidence="10">Acyl-CoA dehydrogenase</fullName>
    </recommendedName>
</protein>
<dbReference type="GO" id="GO:0016627">
    <property type="term" value="F:oxidoreductase activity, acting on the CH-CH group of donors"/>
    <property type="evidence" value="ECO:0007669"/>
    <property type="project" value="InterPro"/>
</dbReference>
<evidence type="ECO:0000259" key="8">
    <source>
        <dbReference type="Pfam" id="PF02771"/>
    </source>
</evidence>
<evidence type="ECO:0000256" key="4">
    <source>
        <dbReference type="ARBA" id="ARBA00022827"/>
    </source>
</evidence>
<reference evidence="9" key="1">
    <citation type="submission" date="2018-05" db="EMBL/GenBank/DDBJ databases">
        <authorList>
            <person name="Lanie J.A."/>
            <person name="Ng W.-L."/>
            <person name="Kazmierczak K.M."/>
            <person name="Andrzejewski T.M."/>
            <person name="Davidsen T.M."/>
            <person name="Wayne K.J."/>
            <person name="Tettelin H."/>
            <person name="Glass J.I."/>
            <person name="Rusch D."/>
            <person name="Podicherti R."/>
            <person name="Tsui H.-C.T."/>
            <person name="Winkler M.E."/>
        </authorList>
    </citation>
    <scope>NUCLEOTIDE SEQUENCE</scope>
</reference>
<dbReference type="Pfam" id="PF02770">
    <property type="entry name" value="Acyl-CoA_dh_M"/>
    <property type="match status" value="1"/>
</dbReference>
<dbReference type="SUPFAM" id="SSF47203">
    <property type="entry name" value="Acyl-CoA dehydrogenase C-terminal domain-like"/>
    <property type="match status" value="1"/>
</dbReference>
<organism evidence="9">
    <name type="scientific">marine metagenome</name>
    <dbReference type="NCBI Taxonomy" id="408172"/>
    <lineage>
        <taxon>unclassified sequences</taxon>
        <taxon>metagenomes</taxon>
        <taxon>ecological metagenomes</taxon>
    </lineage>
</organism>
<gene>
    <name evidence="9" type="ORF">METZ01_LOCUS68133</name>
</gene>
<evidence type="ECO:0000256" key="5">
    <source>
        <dbReference type="ARBA" id="ARBA00023002"/>
    </source>
</evidence>
<proteinExistence type="inferred from homology"/>
<dbReference type="Gene3D" id="1.10.540.10">
    <property type="entry name" value="Acyl-CoA dehydrogenase/oxidase, N-terminal domain"/>
    <property type="match status" value="1"/>
</dbReference>
<evidence type="ECO:0000256" key="2">
    <source>
        <dbReference type="ARBA" id="ARBA00009347"/>
    </source>
</evidence>
<dbReference type="GO" id="GO:0005886">
    <property type="term" value="C:plasma membrane"/>
    <property type="evidence" value="ECO:0007669"/>
    <property type="project" value="TreeGrafter"/>
</dbReference>
<evidence type="ECO:0000256" key="1">
    <source>
        <dbReference type="ARBA" id="ARBA00001974"/>
    </source>
</evidence>
<evidence type="ECO:0000256" key="3">
    <source>
        <dbReference type="ARBA" id="ARBA00022630"/>
    </source>
</evidence>
<dbReference type="InterPro" id="IPR006091">
    <property type="entry name" value="Acyl-CoA_Oxase/DH_mid-dom"/>
</dbReference>
<dbReference type="PANTHER" id="PTHR43292:SF4">
    <property type="entry name" value="ACYL-COA DEHYDROGENASE FADE34"/>
    <property type="match status" value="1"/>
</dbReference>
<feature type="domain" description="Acyl-CoA oxidase/dehydrogenase middle" evidence="7">
    <location>
        <begin position="107"/>
        <end position="192"/>
    </location>
</feature>
<comment type="similarity">
    <text evidence="2">Belongs to the acyl-CoA dehydrogenase family.</text>
</comment>
<dbReference type="AlphaFoldDB" id="A0A381THJ1"/>
<dbReference type="SUPFAM" id="SSF56645">
    <property type="entry name" value="Acyl-CoA dehydrogenase NM domain-like"/>
    <property type="match status" value="1"/>
</dbReference>
<dbReference type="Pfam" id="PF00441">
    <property type="entry name" value="Acyl-CoA_dh_1"/>
    <property type="match status" value="1"/>
</dbReference>
<keyword evidence="5" id="KW-0560">Oxidoreductase</keyword>
<feature type="non-terminal residue" evidence="9">
    <location>
        <position position="1"/>
    </location>
</feature>
<dbReference type="InterPro" id="IPR037069">
    <property type="entry name" value="AcylCoA_DH/ox_N_sf"/>
</dbReference>
<accession>A0A381THJ1</accession>
<evidence type="ECO:0008006" key="10">
    <source>
        <dbReference type="Google" id="ProtNLM"/>
    </source>
</evidence>
<dbReference type="Gene3D" id="2.40.110.10">
    <property type="entry name" value="Butyryl-CoA Dehydrogenase, subunit A, domain 2"/>
    <property type="match status" value="1"/>
</dbReference>
<dbReference type="InterPro" id="IPR052161">
    <property type="entry name" value="Mycobact_Acyl-CoA_DH"/>
</dbReference>
<feature type="domain" description="Acyl-CoA dehydrogenase/oxidase C-terminal" evidence="6">
    <location>
        <begin position="293"/>
        <end position="361"/>
    </location>
</feature>
<dbReference type="EMBL" id="UINC01004567">
    <property type="protein sequence ID" value="SVA15279.1"/>
    <property type="molecule type" value="Genomic_DNA"/>
</dbReference>